<keyword evidence="5 7" id="KW-1133">Transmembrane helix</keyword>
<dbReference type="SUPFAM" id="SSF161098">
    <property type="entry name" value="MetI-like"/>
    <property type="match status" value="2"/>
</dbReference>
<dbReference type="GO" id="GO:0005886">
    <property type="term" value="C:plasma membrane"/>
    <property type="evidence" value="ECO:0007669"/>
    <property type="project" value="UniProtKB-SubCell"/>
</dbReference>
<dbReference type="Proteomes" id="UP000282125">
    <property type="component" value="Unassembled WGS sequence"/>
</dbReference>
<feature type="domain" description="ABC transmembrane type-1" evidence="8">
    <location>
        <begin position="49"/>
        <end position="253"/>
    </location>
</feature>
<dbReference type="CDD" id="cd06261">
    <property type="entry name" value="TM_PBP2"/>
    <property type="match status" value="1"/>
</dbReference>
<organism evidence="9 10">
    <name type="scientific">Falsigemmobacter faecalis</name>
    <dbReference type="NCBI Taxonomy" id="2488730"/>
    <lineage>
        <taxon>Bacteria</taxon>
        <taxon>Pseudomonadati</taxon>
        <taxon>Pseudomonadota</taxon>
        <taxon>Alphaproteobacteria</taxon>
        <taxon>Rhodobacterales</taxon>
        <taxon>Paracoccaceae</taxon>
        <taxon>Falsigemmobacter</taxon>
    </lineage>
</organism>
<evidence type="ECO:0000256" key="1">
    <source>
        <dbReference type="ARBA" id="ARBA00004651"/>
    </source>
</evidence>
<dbReference type="InterPro" id="IPR000515">
    <property type="entry name" value="MetI-like"/>
</dbReference>
<sequence length="515" mass="53506">MAQRAFKLSRNLAGRGLALLIALLMGSAALALALQSGRPVLSASDWGAVRFSLLQAVLSALLSVALALPVARALARRRFAGRGVLIAAMGAPFLLPVLVAALGLLGVFGRNGLLNQALMAIELPGVQIYGLSGVLLGHVFLNMPLAVRMLLHGWQAIPQEQVRLAESLGLGPRAQFRHLEGPMLRQVLPGALLAVFLVCLSSFALVLILGGGPKATTLELAIYQAVRFDFDLPRAAALALVQFGLCALAVLLAGGRARLPMGGGLDRAQALPRPGGWRLGFDALALGLAALFLAAPLAVVVLRGLPGLLSLPPVVWQAALTSVLMALAAAFLCGLCLLALTPAAVAGRRGVELAAMAPMATSALALGAGLFLILHPFVAPSALSLPITVLVNVLMALPFGLRLLMPAWAAAEAGQGRLAESLGMRGMSRLRFALLPRLRRPFGMALGVAAALSMGDLGVITLFASDQSLTLPLQVWSLMGAYRSAQAEAAALLLVLLSFGLFALFDLWGRRNAAA</sequence>
<feature type="transmembrane region" description="Helical" evidence="7">
    <location>
        <begin position="314"/>
        <end position="341"/>
    </location>
</feature>
<keyword evidence="10" id="KW-1185">Reference proteome</keyword>
<feature type="transmembrane region" description="Helical" evidence="7">
    <location>
        <begin position="383"/>
        <end position="401"/>
    </location>
</feature>
<dbReference type="PROSITE" id="PS50928">
    <property type="entry name" value="ABC_TM1"/>
    <property type="match status" value="2"/>
</dbReference>
<evidence type="ECO:0000313" key="9">
    <source>
        <dbReference type="EMBL" id="RRH78550.1"/>
    </source>
</evidence>
<dbReference type="Gene3D" id="1.10.3720.10">
    <property type="entry name" value="MetI-like"/>
    <property type="match status" value="2"/>
</dbReference>
<feature type="transmembrane region" description="Helical" evidence="7">
    <location>
        <begin position="276"/>
        <end position="302"/>
    </location>
</feature>
<evidence type="ECO:0000256" key="2">
    <source>
        <dbReference type="ARBA" id="ARBA00022448"/>
    </source>
</evidence>
<evidence type="ECO:0000256" key="3">
    <source>
        <dbReference type="ARBA" id="ARBA00022475"/>
    </source>
</evidence>
<dbReference type="PANTHER" id="PTHR30183:SF9">
    <property type="entry name" value="THIAMINE TRANSPORT SYSTEM PERMEASE PROTEIN THIP"/>
    <property type="match status" value="1"/>
</dbReference>
<evidence type="ECO:0000256" key="6">
    <source>
        <dbReference type="ARBA" id="ARBA00023136"/>
    </source>
</evidence>
<evidence type="ECO:0000313" key="10">
    <source>
        <dbReference type="Proteomes" id="UP000282125"/>
    </source>
</evidence>
<evidence type="ECO:0000256" key="7">
    <source>
        <dbReference type="RuleBase" id="RU363032"/>
    </source>
</evidence>
<reference evidence="9 10" key="1">
    <citation type="submission" date="2018-11" db="EMBL/GenBank/DDBJ databases">
        <title>Gemmobacter sp. nov., YIM 102744-1 draft genome.</title>
        <authorList>
            <person name="Li G."/>
            <person name="Jiang Y."/>
        </authorList>
    </citation>
    <scope>NUCLEOTIDE SEQUENCE [LARGE SCALE GENOMIC DNA]</scope>
    <source>
        <strain evidence="9 10">YIM 102744-1</strain>
    </source>
</reference>
<keyword evidence="2 7" id="KW-0813">Transport</keyword>
<feature type="domain" description="ABC transmembrane type-1" evidence="8">
    <location>
        <begin position="319"/>
        <end position="505"/>
    </location>
</feature>
<gene>
    <name evidence="9" type="ORF">EG244_00950</name>
</gene>
<name>A0A3P3DWC4_9RHOB</name>
<keyword evidence="6 7" id="KW-0472">Membrane</keyword>
<dbReference type="GO" id="GO:0055085">
    <property type="term" value="P:transmembrane transport"/>
    <property type="evidence" value="ECO:0007669"/>
    <property type="project" value="InterPro"/>
</dbReference>
<keyword evidence="4 7" id="KW-0812">Transmembrane</keyword>
<feature type="transmembrane region" description="Helical" evidence="7">
    <location>
        <begin position="83"/>
        <end position="108"/>
    </location>
</feature>
<feature type="transmembrane region" description="Helical" evidence="7">
    <location>
        <begin position="187"/>
        <end position="210"/>
    </location>
</feature>
<protein>
    <submittedName>
        <fullName evidence="9">ABC transporter permease subunit</fullName>
    </submittedName>
</protein>
<evidence type="ECO:0000256" key="4">
    <source>
        <dbReference type="ARBA" id="ARBA00022692"/>
    </source>
</evidence>
<comment type="similarity">
    <text evidence="7">Belongs to the binding-protein-dependent transport system permease family.</text>
</comment>
<feature type="transmembrane region" description="Helical" evidence="7">
    <location>
        <begin position="485"/>
        <end position="508"/>
    </location>
</feature>
<evidence type="ECO:0000256" key="5">
    <source>
        <dbReference type="ARBA" id="ARBA00022989"/>
    </source>
</evidence>
<keyword evidence="3" id="KW-1003">Cell membrane</keyword>
<comment type="subcellular location">
    <subcellularLocation>
        <location evidence="1 7">Cell membrane</location>
        <topology evidence="1 7">Multi-pass membrane protein</topology>
    </subcellularLocation>
</comment>
<feature type="transmembrane region" description="Helical" evidence="7">
    <location>
        <begin position="353"/>
        <end position="377"/>
    </location>
</feature>
<evidence type="ECO:0000259" key="8">
    <source>
        <dbReference type="PROSITE" id="PS50928"/>
    </source>
</evidence>
<comment type="caution">
    <text evidence="9">The sequence shown here is derived from an EMBL/GenBank/DDBJ whole genome shotgun (WGS) entry which is preliminary data.</text>
</comment>
<accession>A0A3P3DWC4</accession>
<dbReference type="AlphaFoldDB" id="A0A3P3DWC4"/>
<feature type="transmembrane region" description="Helical" evidence="7">
    <location>
        <begin position="235"/>
        <end position="255"/>
    </location>
</feature>
<dbReference type="Pfam" id="PF00528">
    <property type="entry name" value="BPD_transp_1"/>
    <property type="match status" value="1"/>
</dbReference>
<dbReference type="PANTHER" id="PTHR30183">
    <property type="entry name" value="MOLYBDENUM TRANSPORT SYSTEM PERMEASE PROTEIN MODB"/>
    <property type="match status" value="1"/>
</dbReference>
<dbReference type="InterPro" id="IPR035906">
    <property type="entry name" value="MetI-like_sf"/>
</dbReference>
<proteinExistence type="inferred from homology"/>
<feature type="transmembrane region" description="Helical" evidence="7">
    <location>
        <begin position="442"/>
        <end position="465"/>
    </location>
</feature>
<feature type="transmembrane region" description="Helical" evidence="7">
    <location>
        <begin position="128"/>
        <end position="151"/>
    </location>
</feature>
<dbReference type="EMBL" id="RRAZ01000001">
    <property type="protein sequence ID" value="RRH78550.1"/>
    <property type="molecule type" value="Genomic_DNA"/>
</dbReference>
<dbReference type="RefSeq" id="WP_124963127.1">
    <property type="nucleotide sequence ID" value="NZ_RRAZ01000001.1"/>
</dbReference>
<feature type="transmembrane region" description="Helical" evidence="7">
    <location>
        <begin position="52"/>
        <end position="71"/>
    </location>
</feature>
<dbReference type="OrthoDB" id="7066776at2"/>